<comment type="caution">
    <text evidence="2">The sequence shown here is derived from an EMBL/GenBank/DDBJ whole genome shotgun (WGS) entry which is preliminary data.</text>
</comment>
<proteinExistence type="predicted"/>
<dbReference type="Proteomes" id="UP000050525">
    <property type="component" value="Unassembled WGS sequence"/>
</dbReference>
<feature type="compositionally biased region" description="Basic and acidic residues" evidence="1">
    <location>
        <begin position="35"/>
        <end position="47"/>
    </location>
</feature>
<keyword evidence="3" id="KW-1185">Reference proteome</keyword>
<evidence type="ECO:0000313" key="3">
    <source>
        <dbReference type="Proteomes" id="UP000050525"/>
    </source>
</evidence>
<protein>
    <submittedName>
        <fullName evidence="2">Uncharacterized protein</fullName>
    </submittedName>
</protein>
<accession>A0A151NDZ1</accession>
<reference evidence="2 3" key="1">
    <citation type="journal article" date="2012" name="Genome Biol.">
        <title>Sequencing three crocodilian genomes to illuminate the evolution of archosaurs and amniotes.</title>
        <authorList>
            <person name="St John J.A."/>
            <person name="Braun E.L."/>
            <person name="Isberg S.R."/>
            <person name="Miles L.G."/>
            <person name="Chong A.Y."/>
            <person name="Gongora J."/>
            <person name="Dalzell P."/>
            <person name="Moran C."/>
            <person name="Bed'hom B."/>
            <person name="Abzhanov A."/>
            <person name="Burgess S.C."/>
            <person name="Cooksey A.M."/>
            <person name="Castoe T.A."/>
            <person name="Crawford N.G."/>
            <person name="Densmore L.D."/>
            <person name="Drew J.C."/>
            <person name="Edwards S.V."/>
            <person name="Faircloth B.C."/>
            <person name="Fujita M.K."/>
            <person name="Greenwold M.J."/>
            <person name="Hoffmann F.G."/>
            <person name="Howard J.M."/>
            <person name="Iguchi T."/>
            <person name="Janes D.E."/>
            <person name="Khan S.Y."/>
            <person name="Kohno S."/>
            <person name="de Koning A.J."/>
            <person name="Lance S.L."/>
            <person name="McCarthy F.M."/>
            <person name="McCormack J.E."/>
            <person name="Merchant M.E."/>
            <person name="Peterson D.G."/>
            <person name="Pollock D.D."/>
            <person name="Pourmand N."/>
            <person name="Raney B.J."/>
            <person name="Roessler K.A."/>
            <person name="Sanford J.R."/>
            <person name="Sawyer R.H."/>
            <person name="Schmidt C.J."/>
            <person name="Triplett E.W."/>
            <person name="Tuberville T.D."/>
            <person name="Venegas-Anaya M."/>
            <person name="Howard J.T."/>
            <person name="Jarvis E.D."/>
            <person name="Guillette L.J.Jr."/>
            <person name="Glenn T.C."/>
            <person name="Green R.E."/>
            <person name="Ray D.A."/>
        </authorList>
    </citation>
    <scope>NUCLEOTIDE SEQUENCE [LARGE SCALE GENOMIC DNA]</scope>
    <source>
        <strain evidence="2">KSC_2009_1</strain>
    </source>
</reference>
<feature type="compositionally biased region" description="Polar residues" evidence="1">
    <location>
        <begin position="1"/>
        <end position="10"/>
    </location>
</feature>
<dbReference type="EMBL" id="AKHW03003207">
    <property type="protein sequence ID" value="KYO35006.1"/>
    <property type="molecule type" value="Genomic_DNA"/>
</dbReference>
<evidence type="ECO:0000313" key="2">
    <source>
        <dbReference type="EMBL" id="KYO35006.1"/>
    </source>
</evidence>
<organism evidence="2 3">
    <name type="scientific">Alligator mississippiensis</name>
    <name type="common">American alligator</name>
    <dbReference type="NCBI Taxonomy" id="8496"/>
    <lineage>
        <taxon>Eukaryota</taxon>
        <taxon>Metazoa</taxon>
        <taxon>Chordata</taxon>
        <taxon>Craniata</taxon>
        <taxon>Vertebrata</taxon>
        <taxon>Euteleostomi</taxon>
        <taxon>Archelosauria</taxon>
        <taxon>Archosauria</taxon>
        <taxon>Crocodylia</taxon>
        <taxon>Alligatoridae</taxon>
        <taxon>Alligatorinae</taxon>
        <taxon>Alligator</taxon>
    </lineage>
</organism>
<name>A0A151NDZ1_ALLMI</name>
<feature type="region of interest" description="Disordered" evidence="1">
    <location>
        <begin position="1"/>
        <end position="63"/>
    </location>
</feature>
<dbReference type="AlphaFoldDB" id="A0A151NDZ1"/>
<gene>
    <name evidence="2" type="ORF">Y1Q_0000921</name>
</gene>
<evidence type="ECO:0000256" key="1">
    <source>
        <dbReference type="SAM" id="MobiDB-lite"/>
    </source>
</evidence>
<sequence>MSGQGQQRSIPQGKMDRLRQMLKNRTPRVSPGEEDSSRRPGLKEEGHPIVIPYRPGKEVEEEQEGEDLMLLEEEALIDIIQHLQGQGKDKEHGERFLLAIPTLCRATKQRGKDNLEPETCKMVLLQKIMPYRTVSESCIWRAAEVGSGCERLAPGGLMETATQDEEPNWTLCNSIAAICSLSELKPALEPAMESCLLQTTLKICLTSPRHNSLYVRTKQQKHMEDLEALLRSLLATAPSLDRLQFLWEVSTVWRSWALGRDCLGAL</sequence>